<evidence type="ECO:0000313" key="2">
    <source>
        <dbReference type="Proteomes" id="UP000272942"/>
    </source>
</evidence>
<proteinExistence type="predicted"/>
<dbReference type="EMBL" id="UZAN01042171">
    <property type="protein sequence ID" value="VDP75202.1"/>
    <property type="molecule type" value="Genomic_DNA"/>
</dbReference>
<dbReference type="Proteomes" id="UP000272942">
    <property type="component" value="Unassembled WGS sequence"/>
</dbReference>
<protein>
    <submittedName>
        <fullName evidence="3">Transposase</fullName>
    </submittedName>
</protein>
<name>A0A183AED5_9TREM</name>
<gene>
    <name evidence="1" type="ORF">ECPE_LOCUS5320</name>
</gene>
<sequence length="109" mass="12621">MKVPWPEAFKDGDAWTFLEEFEDVAEPARIRKNRDKLTVLQALLNGRSRTVLDPARRGPEKMEWAVEEDARIAGFYNLVDRQQALQSIRTTQLVVGVDPCRMPWSCEPY</sequence>
<evidence type="ECO:0000313" key="1">
    <source>
        <dbReference type="EMBL" id="VDP75202.1"/>
    </source>
</evidence>
<dbReference type="WBParaSite" id="ECPE_0000533301-mRNA-1">
    <property type="protein sequence ID" value="ECPE_0000533301-mRNA-1"/>
    <property type="gene ID" value="ECPE_0000533301"/>
</dbReference>
<dbReference type="AlphaFoldDB" id="A0A183AED5"/>
<keyword evidence="2" id="KW-1185">Reference proteome</keyword>
<reference evidence="3" key="1">
    <citation type="submission" date="2016-06" db="UniProtKB">
        <authorList>
            <consortium name="WormBaseParasite"/>
        </authorList>
    </citation>
    <scope>IDENTIFICATION</scope>
</reference>
<organism evidence="3">
    <name type="scientific">Echinostoma caproni</name>
    <dbReference type="NCBI Taxonomy" id="27848"/>
    <lineage>
        <taxon>Eukaryota</taxon>
        <taxon>Metazoa</taxon>
        <taxon>Spiralia</taxon>
        <taxon>Lophotrochozoa</taxon>
        <taxon>Platyhelminthes</taxon>
        <taxon>Trematoda</taxon>
        <taxon>Digenea</taxon>
        <taxon>Plagiorchiida</taxon>
        <taxon>Echinostomata</taxon>
        <taxon>Echinostomatoidea</taxon>
        <taxon>Echinostomatidae</taxon>
        <taxon>Echinostoma</taxon>
    </lineage>
</organism>
<accession>A0A183AED5</accession>
<dbReference type="OrthoDB" id="6247559at2759"/>
<reference evidence="1 2" key="2">
    <citation type="submission" date="2018-11" db="EMBL/GenBank/DDBJ databases">
        <authorList>
            <consortium name="Pathogen Informatics"/>
        </authorList>
    </citation>
    <scope>NUCLEOTIDE SEQUENCE [LARGE SCALE GENOMIC DNA]</scope>
    <source>
        <strain evidence="1 2">Egypt</strain>
    </source>
</reference>
<evidence type="ECO:0000313" key="3">
    <source>
        <dbReference type="WBParaSite" id="ECPE_0000533301-mRNA-1"/>
    </source>
</evidence>